<organism evidence="5 6">
    <name type="scientific">Azonexus fungiphilus</name>
    <dbReference type="NCBI Taxonomy" id="146940"/>
    <lineage>
        <taxon>Bacteria</taxon>
        <taxon>Pseudomonadati</taxon>
        <taxon>Pseudomonadota</taxon>
        <taxon>Betaproteobacteria</taxon>
        <taxon>Rhodocyclales</taxon>
        <taxon>Azonexaceae</taxon>
        <taxon>Azonexus</taxon>
    </lineage>
</organism>
<accession>A0A495WFI0</accession>
<dbReference type="GO" id="GO:0007165">
    <property type="term" value="P:signal transduction"/>
    <property type="evidence" value="ECO:0007669"/>
    <property type="project" value="InterPro"/>
</dbReference>
<dbReference type="FunFam" id="3.30.70.270:FF:000001">
    <property type="entry name" value="Diguanylate cyclase domain protein"/>
    <property type="match status" value="1"/>
</dbReference>
<protein>
    <submittedName>
        <fullName evidence="5">Diguanylate cyclase/phosphodiesterase</fullName>
    </submittedName>
</protein>
<feature type="domain" description="HAMP" evidence="3">
    <location>
        <begin position="197"/>
        <end position="249"/>
    </location>
</feature>
<dbReference type="GO" id="GO:0003824">
    <property type="term" value="F:catalytic activity"/>
    <property type="evidence" value="ECO:0007669"/>
    <property type="project" value="UniProtKB-ARBA"/>
</dbReference>
<keyword evidence="1" id="KW-0812">Transmembrane</keyword>
<dbReference type="Pfam" id="PF09984">
    <property type="entry name" value="sCache_4"/>
    <property type="match status" value="1"/>
</dbReference>
<keyword evidence="1" id="KW-0472">Membrane</keyword>
<feature type="domain" description="EAL" evidence="2">
    <location>
        <begin position="439"/>
        <end position="694"/>
    </location>
</feature>
<keyword evidence="6" id="KW-1185">Reference proteome</keyword>
<dbReference type="InterPro" id="IPR003660">
    <property type="entry name" value="HAMP_dom"/>
</dbReference>
<dbReference type="Gene3D" id="3.20.20.450">
    <property type="entry name" value="EAL domain"/>
    <property type="match status" value="1"/>
</dbReference>
<dbReference type="CDD" id="cd01949">
    <property type="entry name" value="GGDEF"/>
    <property type="match status" value="1"/>
</dbReference>
<dbReference type="InterPro" id="IPR035919">
    <property type="entry name" value="EAL_sf"/>
</dbReference>
<gene>
    <name evidence="5" type="ORF">DFR40_1577</name>
</gene>
<dbReference type="Proteomes" id="UP000270626">
    <property type="component" value="Unassembled WGS sequence"/>
</dbReference>
<dbReference type="Pfam" id="PF00563">
    <property type="entry name" value="EAL"/>
    <property type="match status" value="1"/>
</dbReference>
<dbReference type="PROSITE" id="PS50887">
    <property type="entry name" value="GGDEF"/>
    <property type="match status" value="1"/>
</dbReference>
<dbReference type="EMBL" id="RBXP01000014">
    <property type="protein sequence ID" value="RKT58558.1"/>
    <property type="molecule type" value="Genomic_DNA"/>
</dbReference>
<dbReference type="PROSITE" id="PS50883">
    <property type="entry name" value="EAL"/>
    <property type="match status" value="1"/>
</dbReference>
<dbReference type="InterPro" id="IPR029787">
    <property type="entry name" value="Nucleotide_cyclase"/>
</dbReference>
<dbReference type="PANTHER" id="PTHR44757:SF2">
    <property type="entry name" value="BIOFILM ARCHITECTURE MAINTENANCE PROTEIN MBAA"/>
    <property type="match status" value="1"/>
</dbReference>
<evidence type="ECO:0000256" key="1">
    <source>
        <dbReference type="SAM" id="Phobius"/>
    </source>
</evidence>
<dbReference type="CDD" id="cd01948">
    <property type="entry name" value="EAL"/>
    <property type="match status" value="1"/>
</dbReference>
<dbReference type="AlphaFoldDB" id="A0A495WFI0"/>
<dbReference type="InterPro" id="IPR000160">
    <property type="entry name" value="GGDEF_dom"/>
</dbReference>
<dbReference type="SMART" id="SM00267">
    <property type="entry name" value="GGDEF"/>
    <property type="match status" value="1"/>
</dbReference>
<dbReference type="CDD" id="cd06225">
    <property type="entry name" value="HAMP"/>
    <property type="match status" value="1"/>
</dbReference>
<evidence type="ECO:0000313" key="5">
    <source>
        <dbReference type="EMBL" id="RKT58558.1"/>
    </source>
</evidence>
<dbReference type="PANTHER" id="PTHR44757">
    <property type="entry name" value="DIGUANYLATE CYCLASE DGCP"/>
    <property type="match status" value="1"/>
</dbReference>
<keyword evidence="1" id="KW-1133">Transmembrane helix</keyword>
<comment type="caution">
    <text evidence="5">The sequence shown here is derived from an EMBL/GenBank/DDBJ whole genome shotgun (WGS) entry which is preliminary data.</text>
</comment>
<dbReference type="OrthoDB" id="9813903at2"/>
<dbReference type="GO" id="GO:0016020">
    <property type="term" value="C:membrane"/>
    <property type="evidence" value="ECO:0007669"/>
    <property type="project" value="InterPro"/>
</dbReference>
<dbReference type="InterPro" id="IPR019247">
    <property type="entry name" value="Histidine_kinase_BarA_N"/>
</dbReference>
<dbReference type="InterPro" id="IPR052155">
    <property type="entry name" value="Biofilm_reg_signaling"/>
</dbReference>
<dbReference type="SMART" id="SM00052">
    <property type="entry name" value="EAL"/>
    <property type="match status" value="1"/>
</dbReference>
<feature type="domain" description="GGDEF" evidence="4">
    <location>
        <begin position="296"/>
        <end position="429"/>
    </location>
</feature>
<dbReference type="RefSeq" id="WP_121457938.1">
    <property type="nucleotide sequence ID" value="NZ_RBXP01000014.1"/>
</dbReference>
<dbReference type="Gene3D" id="3.30.70.270">
    <property type="match status" value="1"/>
</dbReference>
<proteinExistence type="predicted"/>
<dbReference type="NCBIfam" id="TIGR00254">
    <property type="entry name" value="GGDEF"/>
    <property type="match status" value="1"/>
</dbReference>
<dbReference type="SUPFAM" id="SSF158472">
    <property type="entry name" value="HAMP domain-like"/>
    <property type="match status" value="1"/>
</dbReference>
<dbReference type="Gene3D" id="6.10.340.10">
    <property type="match status" value="1"/>
</dbReference>
<evidence type="ECO:0000259" key="2">
    <source>
        <dbReference type="PROSITE" id="PS50883"/>
    </source>
</evidence>
<evidence type="ECO:0000313" key="6">
    <source>
        <dbReference type="Proteomes" id="UP000270626"/>
    </source>
</evidence>
<feature type="transmembrane region" description="Helical" evidence="1">
    <location>
        <begin position="173"/>
        <end position="196"/>
    </location>
</feature>
<dbReference type="PROSITE" id="PS50885">
    <property type="entry name" value="HAMP"/>
    <property type="match status" value="1"/>
</dbReference>
<dbReference type="SUPFAM" id="SSF55073">
    <property type="entry name" value="Nucleotide cyclase"/>
    <property type="match status" value="1"/>
</dbReference>
<name>A0A495WFI0_9RHOO</name>
<sequence length="697" mass="75886">MKNLTLRQRLLVLTLLPSALITTLLVLYFSMSGISALESQLRAKGLATVRYLAPISEYGIIAGQMDSIYGLVQAAMQEPGVKAAIIVNPKGRTLAVSGRVSLAAETIRQRLEAPAQVDESHDWIAFGAPVIRSQTDSDPLFDIAGLDNQPQETIGHVFIELDKAELIERQRELMLQGFFAILLGLGLMGGLAIAMADRLALPLQRLATAVRSMSAGHFDTRVAAQSSGELRILEDGFNDMAGHIEEAHRSMQARIEEATAQLVFQARHDALTGLVNRREFELRLDKALDTVHAGGDEFSVLYIDLDRFKTVNDACGHLAGDELLRQISLLFQGRLREEDTLARLGGDEFGIMLANCSLSKARQVAQDLCALSAEYRFVWQDKIFAIGASIGLAPVTRDVRDVQEIFALSDAACLQAKELGRNQVCEAAPAAPTERRRDRGNWASRLASALSEGRLIVEAIPIRALQPGLPGAQIAELSARLNEPGQSPIALNALIDAAERYDMASVFDHHFLETAIDALAQASGRKSGMGCMVPLSRAAISGPKTGDFIAAELARRSIRGDGLYLMFSEEISTHQTSQLIEFSRRMRELGCQIALTEFGGGISSFTQLRTLAPSHVRLSQSLTRDIGDGVTSTALLRAILEITAEQQIYSIAEDVDDTPLLEHLRRLGIAYAHGKAVAPREPFDAWFEGAVMRGSRG</sequence>
<dbReference type="Pfam" id="PF00990">
    <property type="entry name" value="GGDEF"/>
    <property type="match status" value="1"/>
</dbReference>
<evidence type="ECO:0000259" key="3">
    <source>
        <dbReference type="PROSITE" id="PS50885"/>
    </source>
</evidence>
<dbReference type="SMART" id="SM00304">
    <property type="entry name" value="HAMP"/>
    <property type="match status" value="1"/>
</dbReference>
<dbReference type="InterPro" id="IPR001633">
    <property type="entry name" value="EAL_dom"/>
</dbReference>
<evidence type="ECO:0000259" key="4">
    <source>
        <dbReference type="PROSITE" id="PS50887"/>
    </source>
</evidence>
<reference evidence="5 6" key="1">
    <citation type="submission" date="2018-10" db="EMBL/GenBank/DDBJ databases">
        <title>Genomic Encyclopedia of Type Strains, Phase IV (KMG-IV): sequencing the most valuable type-strain genomes for metagenomic binning, comparative biology and taxonomic classification.</title>
        <authorList>
            <person name="Goeker M."/>
        </authorList>
    </citation>
    <scope>NUCLEOTIDE SEQUENCE [LARGE SCALE GENOMIC DNA]</scope>
    <source>
        <strain evidence="5 6">DSM 23841</strain>
    </source>
</reference>
<dbReference type="SUPFAM" id="SSF141868">
    <property type="entry name" value="EAL domain-like"/>
    <property type="match status" value="1"/>
</dbReference>
<dbReference type="Pfam" id="PF00672">
    <property type="entry name" value="HAMP"/>
    <property type="match status" value="1"/>
</dbReference>
<dbReference type="InterPro" id="IPR043128">
    <property type="entry name" value="Rev_trsase/Diguanyl_cyclase"/>
</dbReference>